<keyword evidence="1" id="KW-0175">Coiled coil</keyword>
<evidence type="ECO:0000313" key="4">
    <source>
        <dbReference type="Proteomes" id="UP000792457"/>
    </source>
</evidence>
<dbReference type="AlphaFoldDB" id="A0A8K0PE62"/>
<dbReference type="Gene3D" id="1.10.287.950">
    <property type="entry name" value="Methyl-accepting chemotaxis protein"/>
    <property type="match status" value="1"/>
</dbReference>
<dbReference type="Proteomes" id="UP000792457">
    <property type="component" value="Unassembled WGS sequence"/>
</dbReference>
<protein>
    <submittedName>
        <fullName evidence="3">Uncharacterized protein</fullName>
    </submittedName>
</protein>
<reference evidence="3" key="2">
    <citation type="submission" date="2017-10" db="EMBL/GenBank/DDBJ databases">
        <title>Ladona fulva Genome sequencing and assembly.</title>
        <authorList>
            <person name="Murali S."/>
            <person name="Richards S."/>
            <person name="Bandaranaike D."/>
            <person name="Bellair M."/>
            <person name="Blankenburg K."/>
            <person name="Chao H."/>
            <person name="Dinh H."/>
            <person name="Doddapaneni H."/>
            <person name="Dugan-Rocha S."/>
            <person name="Elkadiri S."/>
            <person name="Gnanaolivu R."/>
            <person name="Hernandez B."/>
            <person name="Skinner E."/>
            <person name="Javaid M."/>
            <person name="Lee S."/>
            <person name="Li M."/>
            <person name="Ming W."/>
            <person name="Munidasa M."/>
            <person name="Muniz J."/>
            <person name="Nguyen L."/>
            <person name="Hughes D."/>
            <person name="Osuji N."/>
            <person name="Pu L.-L."/>
            <person name="Puazo M."/>
            <person name="Qu C."/>
            <person name="Quiroz J."/>
            <person name="Raj R."/>
            <person name="Weissenberger G."/>
            <person name="Xin Y."/>
            <person name="Zou X."/>
            <person name="Han Y."/>
            <person name="Worley K."/>
            <person name="Muzny D."/>
            <person name="Gibbs R."/>
        </authorList>
    </citation>
    <scope>NUCLEOTIDE SEQUENCE</scope>
    <source>
        <strain evidence="3">Sampled in the wild</strain>
    </source>
</reference>
<evidence type="ECO:0000256" key="2">
    <source>
        <dbReference type="SAM" id="MobiDB-lite"/>
    </source>
</evidence>
<name>A0A8K0PE62_LADFU</name>
<comment type="caution">
    <text evidence="3">The sequence shown here is derived from an EMBL/GenBank/DDBJ whole genome shotgun (WGS) entry which is preliminary data.</text>
</comment>
<sequence>MCGGAGCGRCGGISCEKGAVAKSEAALKFAKDAGDDINTKEGKTEEFLRGISQARDETQHSRNLAKEAYDSTLLAQNRSESAIQNTAIIIEKLETFLERAGAKPAEIRKLAEKVKSLDIHLEPAQITHLAQRINDTILSLTDIDTILEDTADGLKGAYKLKEGADNAKKAAEGILDTAQRVVEALDEAKEAQEKAEKAIQKANYDIEAAERDLTQIASETTEAHNKASETVADVNSLQDRLKTLQTQSLKNERDAREVASEGEAAAADARKARDGANRLHEKYAEANKSLSQRKGQSDQAQKRAMALLQKASQLSVSAIGKLKELRGMESNDHDDIMKEFQKQLLMLNERMALSLGTITQKSDYYRTCVS</sequence>
<evidence type="ECO:0000256" key="1">
    <source>
        <dbReference type="SAM" id="Coils"/>
    </source>
</evidence>
<dbReference type="OrthoDB" id="5985440at2759"/>
<evidence type="ECO:0000313" key="3">
    <source>
        <dbReference type="EMBL" id="KAG8239974.1"/>
    </source>
</evidence>
<proteinExistence type="predicted"/>
<reference evidence="3" key="1">
    <citation type="submission" date="2013-04" db="EMBL/GenBank/DDBJ databases">
        <authorList>
            <person name="Qu J."/>
            <person name="Murali S.C."/>
            <person name="Bandaranaike D."/>
            <person name="Bellair M."/>
            <person name="Blankenburg K."/>
            <person name="Chao H."/>
            <person name="Dinh H."/>
            <person name="Doddapaneni H."/>
            <person name="Downs B."/>
            <person name="Dugan-Rocha S."/>
            <person name="Elkadiri S."/>
            <person name="Gnanaolivu R.D."/>
            <person name="Hernandez B."/>
            <person name="Javaid M."/>
            <person name="Jayaseelan J.C."/>
            <person name="Lee S."/>
            <person name="Li M."/>
            <person name="Ming W."/>
            <person name="Munidasa M."/>
            <person name="Muniz J."/>
            <person name="Nguyen L."/>
            <person name="Ongeri F."/>
            <person name="Osuji N."/>
            <person name="Pu L.-L."/>
            <person name="Puazo M."/>
            <person name="Qu C."/>
            <person name="Quiroz J."/>
            <person name="Raj R."/>
            <person name="Weissenberger G."/>
            <person name="Xin Y."/>
            <person name="Zou X."/>
            <person name="Han Y."/>
            <person name="Richards S."/>
            <person name="Worley K."/>
            <person name="Muzny D."/>
            <person name="Gibbs R."/>
        </authorList>
    </citation>
    <scope>NUCLEOTIDE SEQUENCE</scope>
    <source>
        <strain evidence="3">Sampled in the wild</strain>
    </source>
</reference>
<feature type="coiled-coil region" evidence="1">
    <location>
        <begin position="174"/>
        <end position="247"/>
    </location>
</feature>
<gene>
    <name evidence="3" type="ORF">J437_LFUL019405</name>
</gene>
<accession>A0A8K0PE62</accession>
<dbReference type="EMBL" id="KZ310540">
    <property type="protein sequence ID" value="KAG8239974.1"/>
    <property type="molecule type" value="Genomic_DNA"/>
</dbReference>
<feature type="compositionally biased region" description="Basic and acidic residues" evidence="2">
    <location>
        <begin position="250"/>
        <end position="259"/>
    </location>
</feature>
<organism evidence="3 4">
    <name type="scientific">Ladona fulva</name>
    <name type="common">Scarce chaser dragonfly</name>
    <name type="synonym">Libellula fulva</name>
    <dbReference type="NCBI Taxonomy" id="123851"/>
    <lineage>
        <taxon>Eukaryota</taxon>
        <taxon>Metazoa</taxon>
        <taxon>Ecdysozoa</taxon>
        <taxon>Arthropoda</taxon>
        <taxon>Hexapoda</taxon>
        <taxon>Insecta</taxon>
        <taxon>Pterygota</taxon>
        <taxon>Palaeoptera</taxon>
        <taxon>Odonata</taxon>
        <taxon>Epiprocta</taxon>
        <taxon>Anisoptera</taxon>
        <taxon>Libelluloidea</taxon>
        <taxon>Libellulidae</taxon>
        <taxon>Ladona</taxon>
    </lineage>
</organism>
<feature type="region of interest" description="Disordered" evidence="2">
    <location>
        <begin position="249"/>
        <end position="276"/>
    </location>
</feature>
<keyword evidence="4" id="KW-1185">Reference proteome</keyword>